<dbReference type="EMBL" id="KZ663600">
    <property type="protein sequence ID" value="PPS11400.1"/>
    <property type="molecule type" value="Genomic_DNA"/>
</dbReference>
<dbReference type="AlphaFoldDB" id="A0A2P5Y724"/>
<gene>
    <name evidence="2" type="ORF">GOBAR_AA09248</name>
</gene>
<reference evidence="2 3" key="1">
    <citation type="submission" date="2015-01" db="EMBL/GenBank/DDBJ databases">
        <title>Genome of allotetraploid Gossypium barbadense reveals genomic plasticity and fiber elongation in cotton evolution.</title>
        <authorList>
            <person name="Chen X."/>
            <person name="Liu X."/>
            <person name="Zhao B."/>
            <person name="Zheng H."/>
            <person name="Hu Y."/>
            <person name="Lu G."/>
            <person name="Yang C."/>
            <person name="Chen J."/>
            <person name="Shan C."/>
            <person name="Zhang L."/>
            <person name="Zhou Y."/>
            <person name="Wang L."/>
            <person name="Guo W."/>
            <person name="Bai Y."/>
            <person name="Ruan J."/>
            <person name="Shangguan X."/>
            <person name="Mao Y."/>
            <person name="Jiang J."/>
            <person name="Zhu Y."/>
            <person name="Lei J."/>
            <person name="Kang H."/>
            <person name="Chen S."/>
            <person name="He X."/>
            <person name="Wang R."/>
            <person name="Wang Y."/>
            <person name="Chen J."/>
            <person name="Wang L."/>
            <person name="Yu S."/>
            <person name="Wang B."/>
            <person name="Wei J."/>
            <person name="Song S."/>
            <person name="Lu X."/>
            <person name="Gao Z."/>
            <person name="Gu W."/>
            <person name="Deng X."/>
            <person name="Ma D."/>
            <person name="Wang S."/>
            <person name="Liang W."/>
            <person name="Fang L."/>
            <person name="Cai C."/>
            <person name="Zhu X."/>
            <person name="Zhou B."/>
            <person name="Zhang Y."/>
            <person name="Chen Z."/>
            <person name="Xu S."/>
            <person name="Zhu R."/>
            <person name="Wang S."/>
            <person name="Zhang T."/>
            <person name="Zhao G."/>
        </authorList>
    </citation>
    <scope>NUCLEOTIDE SEQUENCE [LARGE SCALE GENOMIC DNA]</scope>
    <source>
        <strain evidence="3">cv. Xinhai21</strain>
        <tissue evidence="2">Leaf</tissue>
    </source>
</reference>
<protein>
    <submittedName>
        <fullName evidence="2">Uncharacterized protein</fullName>
    </submittedName>
</protein>
<evidence type="ECO:0000256" key="1">
    <source>
        <dbReference type="SAM" id="MobiDB-lite"/>
    </source>
</evidence>
<organism evidence="2 3">
    <name type="scientific">Gossypium barbadense</name>
    <name type="common">Sea Island cotton</name>
    <name type="synonym">Hibiscus barbadensis</name>
    <dbReference type="NCBI Taxonomy" id="3634"/>
    <lineage>
        <taxon>Eukaryota</taxon>
        <taxon>Viridiplantae</taxon>
        <taxon>Streptophyta</taxon>
        <taxon>Embryophyta</taxon>
        <taxon>Tracheophyta</taxon>
        <taxon>Spermatophyta</taxon>
        <taxon>Magnoliopsida</taxon>
        <taxon>eudicotyledons</taxon>
        <taxon>Gunneridae</taxon>
        <taxon>Pentapetalae</taxon>
        <taxon>rosids</taxon>
        <taxon>malvids</taxon>
        <taxon>Malvales</taxon>
        <taxon>Malvaceae</taxon>
        <taxon>Malvoideae</taxon>
        <taxon>Gossypium</taxon>
    </lineage>
</organism>
<evidence type="ECO:0000313" key="2">
    <source>
        <dbReference type="EMBL" id="PPS11400.1"/>
    </source>
</evidence>
<name>A0A2P5Y724_GOSBA</name>
<dbReference type="Proteomes" id="UP000239757">
    <property type="component" value="Unassembled WGS sequence"/>
</dbReference>
<proteinExistence type="predicted"/>
<dbReference type="OrthoDB" id="1828268at2759"/>
<evidence type="ECO:0000313" key="3">
    <source>
        <dbReference type="Proteomes" id="UP000239757"/>
    </source>
</evidence>
<feature type="region of interest" description="Disordered" evidence="1">
    <location>
        <begin position="1"/>
        <end position="24"/>
    </location>
</feature>
<accession>A0A2P5Y724</accession>
<sequence>MYMSVGEANEARYGSVTRPSHPGMGQMSDAPKFKIHETHGQKLGHTGVSHGRVPQNLYQPLTIHHLPPQKSLTITAATQHALSPRPCAAYNIDSDTPSTMSSLRGKKTAIPASKKRKGAASSLGPTMEIRHPFLQVPLGTQEELYQILRARPLGVGRCIDWTALEQIQLADQVQVLLTIDSWGLFFEIIESTYLEFTLKLYSIFYLQTVMTNLDDPGTVQFRLSGLSMANEHVIDLAYFYCPRHLPPDRAAQKRGHLYRALYDWISSALGAPQHGSIIILPHSHRPDVPTWNFEHAKYEDDQETVWHIPSSVPPCPVHKGGGPRGHY</sequence>
<feature type="region of interest" description="Disordered" evidence="1">
    <location>
        <begin position="95"/>
        <end position="121"/>
    </location>
</feature>